<dbReference type="RefSeq" id="WP_260191864.1">
    <property type="nucleotide sequence ID" value="NZ_JAFFZE010000012.1"/>
</dbReference>
<dbReference type="Proteomes" id="UP001156441">
    <property type="component" value="Unassembled WGS sequence"/>
</dbReference>
<evidence type="ECO:0000313" key="2">
    <source>
        <dbReference type="EMBL" id="MCT2584463.1"/>
    </source>
</evidence>
<name>A0ABT2J9L0_9PSEU</name>
<dbReference type="Pfam" id="PF19878">
    <property type="entry name" value="DUF6351"/>
    <property type="match status" value="1"/>
</dbReference>
<organism evidence="2 3">
    <name type="scientific">Actinophytocola gossypii</name>
    <dbReference type="NCBI Taxonomy" id="2812003"/>
    <lineage>
        <taxon>Bacteria</taxon>
        <taxon>Bacillati</taxon>
        <taxon>Actinomycetota</taxon>
        <taxon>Actinomycetes</taxon>
        <taxon>Pseudonocardiales</taxon>
        <taxon>Pseudonocardiaceae</taxon>
    </lineage>
</organism>
<comment type="caution">
    <text evidence="2">The sequence shown here is derived from an EMBL/GenBank/DDBJ whole genome shotgun (WGS) entry which is preliminary data.</text>
</comment>
<dbReference type="EMBL" id="JAFFZE010000012">
    <property type="protein sequence ID" value="MCT2584463.1"/>
    <property type="molecule type" value="Genomic_DNA"/>
</dbReference>
<keyword evidence="3" id="KW-1185">Reference proteome</keyword>
<dbReference type="InterPro" id="IPR029058">
    <property type="entry name" value="AB_hydrolase_fold"/>
</dbReference>
<sequence>MVLARRGVRGLVVGLLAVLLLVPLVGVAARADFVGAGFRVQVVSTRADMVTGGDVLVRVHLPRHVSPGQVTVSAGGRDVTGAFRADGGSLVGLVDGLSVGRNTIVARVGGSGRERLTASRAVVNHPITGPVFSGPHQSPFVCETDAFRVPVVGASLVPVADGSCSAGTRVDYVYRSTSGWFRPLTDLRARPADLARTTNNDGRTVNYIVRVESGTINRGIYELAVLHDPVTDPAPGPVARPAGWNERLVYSYGGGCRAGYRQGGGTETFPPPMGRILTMPSPVHDAWLAQGYAVAVSSLTVLNNNCNDVISAETTMMVKERFVEQYGEPRHTIGWGESGGSMQQHLIAQNYPGLLDGLLPGASFPDTLVQLVTTSDCALLNRAFDTSAESWTSAQRAAVAGWGSAAYCTSPYSADWVQAFQAGAGPDPTYGGCSVAVPRDLVYHPATNPTGARCTYQDNAVNVYGRDPATGFARRPLDNVGVQYGLDAFDAGVISAEQFLDLNERVGGFDIDGGLVPTRTVGDTDAVEAAYRTGRVNVGANLDTVPIIDLRTYFDAIPDPHDSVRSHSMRARLVAAHGSADNHVMLVTDRAGTGAAHPAAVGLEALRLMDQWLTAVEADTSTTTLADKIVRHRPADAVDACYQADGTRVTDRDRCADLYPTHENPRLAAGEPLVNDVLKCALKPVSAADYARPLTEDQLARLRAAFPGGVCDYSRPGVGQRAPEGSWSRY</sequence>
<protein>
    <recommendedName>
        <fullName evidence="1">DUF6351 domain-containing protein</fullName>
    </recommendedName>
</protein>
<evidence type="ECO:0000259" key="1">
    <source>
        <dbReference type="Pfam" id="PF19878"/>
    </source>
</evidence>
<evidence type="ECO:0000313" key="3">
    <source>
        <dbReference type="Proteomes" id="UP001156441"/>
    </source>
</evidence>
<reference evidence="2 3" key="1">
    <citation type="submission" date="2021-02" db="EMBL/GenBank/DDBJ databases">
        <title>Actinophytocola xerophila sp. nov., isolated from soil of cotton cropping field.</title>
        <authorList>
            <person name="Huang R."/>
            <person name="Chen X."/>
            <person name="Ge X."/>
            <person name="Liu W."/>
        </authorList>
    </citation>
    <scope>NUCLEOTIDE SEQUENCE [LARGE SCALE GENOMIC DNA]</scope>
    <source>
        <strain evidence="2 3">S1-96</strain>
    </source>
</reference>
<accession>A0ABT2J9L0</accession>
<dbReference type="InterPro" id="IPR045556">
    <property type="entry name" value="DUF6351"/>
</dbReference>
<feature type="domain" description="DUF6351" evidence="1">
    <location>
        <begin position="40"/>
        <end position="721"/>
    </location>
</feature>
<proteinExistence type="predicted"/>
<dbReference type="SUPFAM" id="SSF53474">
    <property type="entry name" value="alpha/beta-Hydrolases"/>
    <property type="match status" value="1"/>
</dbReference>
<gene>
    <name evidence="2" type="ORF">JT362_15160</name>
</gene>